<evidence type="ECO:0000256" key="1">
    <source>
        <dbReference type="SAM" id="MobiDB-lite"/>
    </source>
</evidence>
<protein>
    <submittedName>
        <fullName evidence="2">Uncharacterized protein</fullName>
    </submittedName>
</protein>
<dbReference type="KEGG" id="pfb:VO64_4150"/>
<proteinExistence type="predicted"/>
<evidence type="ECO:0000313" key="3">
    <source>
        <dbReference type="Proteomes" id="UP000033099"/>
    </source>
</evidence>
<reference evidence="2 3" key="1">
    <citation type="journal article" date="2015" name="Genome Announc.">
        <title>Complete Genome Sequence of Biocontrol Strain Pseudomonas fluorescens LBUM223.</title>
        <authorList>
            <person name="Roquigny R."/>
            <person name="Arseneault T."/>
            <person name="Gadkar V.J."/>
            <person name="Novinscak A."/>
            <person name="Joly D.L."/>
            <person name="Filion M."/>
        </authorList>
    </citation>
    <scope>NUCLEOTIDE SEQUENCE [LARGE SCALE GENOMIC DNA]</scope>
    <source>
        <strain evidence="2 3">LBUM223</strain>
    </source>
</reference>
<feature type="region of interest" description="Disordered" evidence="1">
    <location>
        <begin position="19"/>
        <end position="39"/>
    </location>
</feature>
<dbReference type="EMBL" id="CP011117">
    <property type="protein sequence ID" value="AKA84696.1"/>
    <property type="molecule type" value="Genomic_DNA"/>
</dbReference>
<dbReference type="AlphaFoldDB" id="A0AAU8TT36"/>
<sequence>MSLINESRSTEEAIKELKARLNSSKSNDGLQKNLSSKQS</sequence>
<accession>A0AAU8TT36</accession>
<gene>
    <name evidence="2" type="ORF">VO64_4150</name>
</gene>
<organism evidence="2 3">
    <name type="scientific">Pseudomonas synxantha</name>
    <dbReference type="NCBI Taxonomy" id="47883"/>
    <lineage>
        <taxon>Bacteria</taxon>
        <taxon>Pseudomonadati</taxon>
        <taxon>Pseudomonadota</taxon>
        <taxon>Gammaproteobacteria</taxon>
        <taxon>Pseudomonadales</taxon>
        <taxon>Pseudomonadaceae</taxon>
        <taxon>Pseudomonas</taxon>
    </lineage>
</organism>
<feature type="compositionally biased region" description="Polar residues" evidence="1">
    <location>
        <begin position="21"/>
        <end position="39"/>
    </location>
</feature>
<evidence type="ECO:0000313" key="2">
    <source>
        <dbReference type="EMBL" id="AKA84696.1"/>
    </source>
</evidence>
<name>A0AAU8TT36_9PSED</name>
<dbReference type="Proteomes" id="UP000033099">
    <property type="component" value="Chromosome"/>
</dbReference>